<reference evidence="2 3" key="1">
    <citation type="submission" date="2024-08" db="EMBL/GenBank/DDBJ databases">
        <title>Sulfate-reducing bacteria isolated from formation water of the oil field in Kazakhstan and description of Pseudodesulfovibrio sp.</title>
        <authorList>
            <person name="Bidzhieva S.K."/>
            <person name="Tourova T.P."/>
            <person name="Grouzdev D.S."/>
            <person name="Beletsky A.V."/>
            <person name="Sokolova D.S."/>
            <person name="Samigullina S.R."/>
            <person name="Poltaraus A.B."/>
            <person name="Avtukh A.N."/>
            <person name="Tereshina V.M."/>
            <person name="Zhaparov N.S."/>
            <person name="Mardanov A.V."/>
            <person name="Nazina T.N."/>
        </authorList>
    </citation>
    <scope>NUCLEOTIDE SEQUENCE [LARGE SCALE GENOMIC DNA]</scope>
    <source>
        <strain evidence="2 3">9FUS</strain>
    </source>
</reference>
<accession>A0ABV4K7Q5</accession>
<dbReference type="InterPro" id="IPR036390">
    <property type="entry name" value="WH_DNA-bd_sf"/>
</dbReference>
<dbReference type="SUPFAM" id="SSF46785">
    <property type="entry name" value="Winged helix' DNA-binding domain"/>
    <property type="match status" value="1"/>
</dbReference>
<evidence type="ECO:0000259" key="1">
    <source>
        <dbReference type="PROSITE" id="PS50995"/>
    </source>
</evidence>
<protein>
    <submittedName>
        <fullName evidence="2">MarR family winged helix-turn-helix transcriptional regulator</fullName>
    </submittedName>
</protein>
<evidence type="ECO:0000313" key="2">
    <source>
        <dbReference type="EMBL" id="MEZ7198085.1"/>
    </source>
</evidence>
<proteinExistence type="predicted"/>
<dbReference type="InterPro" id="IPR036388">
    <property type="entry name" value="WH-like_DNA-bd_sf"/>
</dbReference>
<dbReference type="InterPro" id="IPR039422">
    <property type="entry name" value="MarR/SlyA-like"/>
</dbReference>
<keyword evidence="3" id="KW-1185">Reference proteome</keyword>
<dbReference type="SMART" id="SM00347">
    <property type="entry name" value="HTH_MARR"/>
    <property type="match status" value="1"/>
</dbReference>
<dbReference type="PANTHER" id="PTHR33164:SF43">
    <property type="entry name" value="HTH-TYPE TRANSCRIPTIONAL REPRESSOR YETL"/>
    <property type="match status" value="1"/>
</dbReference>
<comment type="caution">
    <text evidence="2">The sequence shown here is derived from an EMBL/GenBank/DDBJ whole genome shotgun (WGS) entry which is preliminary data.</text>
</comment>
<dbReference type="Proteomes" id="UP001568698">
    <property type="component" value="Unassembled WGS sequence"/>
</dbReference>
<name>A0ABV4K7Q5_9BACT</name>
<evidence type="ECO:0000313" key="3">
    <source>
        <dbReference type="Proteomes" id="UP001568698"/>
    </source>
</evidence>
<dbReference type="Pfam" id="PF12802">
    <property type="entry name" value="MarR_2"/>
    <property type="match status" value="1"/>
</dbReference>
<dbReference type="InterPro" id="IPR000835">
    <property type="entry name" value="HTH_MarR-typ"/>
</dbReference>
<dbReference type="PANTHER" id="PTHR33164">
    <property type="entry name" value="TRANSCRIPTIONAL REGULATOR, MARR FAMILY"/>
    <property type="match status" value="1"/>
</dbReference>
<dbReference type="EMBL" id="JBGLYH010000051">
    <property type="protein sequence ID" value="MEZ7198085.1"/>
    <property type="molecule type" value="Genomic_DNA"/>
</dbReference>
<sequence length="142" mass="16016">MTNSTEIDRFRHFNRFYTNYLGLLGNHLYESPVNLSEARVLFELDRCPGASARDLRDRLGLDKGYVSRMVKRFVRQGWVEERASAEDGRVKELRLAQPGDALMAGLHRAAAEQADRALAALAPAERKRLLDAMAAIESVLSR</sequence>
<dbReference type="PROSITE" id="PS50995">
    <property type="entry name" value="HTH_MARR_2"/>
    <property type="match status" value="1"/>
</dbReference>
<dbReference type="Gene3D" id="1.10.10.10">
    <property type="entry name" value="Winged helix-like DNA-binding domain superfamily/Winged helix DNA-binding domain"/>
    <property type="match status" value="1"/>
</dbReference>
<feature type="domain" description="HTH marR-type" evidence="1">
    <location>
        <begin position="1"/>
        <end position="138"/>
    </location>
</feature>
<dbReference type="RefSeq" id="WP_371387583.1">
    <property type="nucleotide sequence ID" value="NZ_JBGLYH010000051.1"/>
</dbReference>
<gene>
    <name evidence="2" type="ORF">AB6M95_15125</name>
</gene>
<organism evidence="2 3">
    <name type="scientific">Pseudodesulfovibrio karagichevae</name>
    <dbReference type="NCBI Taxonomy" id="3239305"/>
    <lineage>
        <taxon>Bacteria</taxon>
        <taxon>Pseudomonadati</taxon>
        <taxon>Thermodesulfobacteriota</taxon>
        <taxon>Desulfovibrionia</taxon>
        <taxon>Desulfovibrionales</taxon>
        <taxon>Desulfovibrionaceae</taxon>
    </lineage>
</organism>